<reference evidence="1 2" key="1">
    <citation type="submission" date="2019-07" db="EMBL/GenBank/DDBJ databases">
        <title>Criibacterium bergeronii gen. nov., sp. nov. isolated from human clinical samples.</title>
        <authorList>
            <person name="Maheux A.F."/>
            <person name="Boudreau D.K."/>
            <person name="Berube E."/>
            <person name="Brodeur S."/>
            <person name="Bernard K.A."/>
            <person name="Abed J.Y."/>
            <person name="Ducrey E."/>
            <person name="Guay E.F."/>
            <person name="Raymond F."/>
            <person name="Corbeil J."/>
            <person name="Domingo M.-C."/>
            <person name="Roy P.H."/>
            <person name="Boissinot M."/>
            <person name="Tocheva E.I."/>
            <person name="Omar R.F."/>
        </authorList>
    </citation>
    <scope>NUCLEOTIDE SEQUENCE [LARGE SCALE GENOMIC DNA]</scope>
    <source>
        <strain evidence="1 2">CCRI-24246</strain>
    </source>
</reference>
<evidence type="ECO:0000313" key="2">
    <source>
        <dbReference type="Proteomes" id="UP000319424"/>
    </source>
</evidence>
<gene>
    <name evidence="1" type="ORF">FL857_10800</name>
</gene>
<evidence type="ECO:0000313" key="1">
    <source>
        <dbReference type="EMBL" id="TRW22890.1"/>
    </source>
</evidence>
<dbReference type="EMBL" id="VJXW01000023">
    <property type="protein sequence ID" value="TRW22890.1"/>
    <property type="molecule type" value="Genomic_DNA"/>
</dbReference>
<dbReference type="Proteomes" id="UP000319424">
    <property type="component" value="Unassembled WGS sequence"/>
</dbReference>
<dbReference type="AlphaFoldDB" id="A0A552UXK5"/>
<name>A0A552UXK5_9FIRM</name>
<comment type="caution">
    <text evidence="1">The sequence shown here is derived from an EMBL/GenBank/DDBJ whole genome shotgun (WGS) entry which is preliminary data.</text>
</comment>
<proteinExistence type="predicted"/>
<accession>A0A552UXK5</accession>
<sequence length="132" mass="15774">MENEIIQIKKYICKKLINNPNNINHCIEEYLKWLKDESYDYSMFYDDDEILDFDACITTIAEENFDIKDFYIFEIPIAGVYIFMSNDGKKEFSIVCGEYFEKEKDRFYPAYVDEHILLLADSIEEAIKKNNL</sequence>
<protein>
    <submittedName>
        <fullName evidence="1">Uncharacterized protein</fullName>
    </submittedName>
</protein>
<organism evidence="1 2">
    <name type="scientific">Criibacterium bergeronii</name>
    <dbReference type="NCBI Taxonomy" id="1871336"/>
    <lineage>
        <taxon>Bacteria</taxon>
        <taxon>Bacillati</taxon>
        <taxon>Bacillota</taxon>
        <taxon>Clostridia</taxon>
        <taxon>Peptostreptococcales</taxon>
        <taxon>Filifactoraceae</taxon>
        <taxon>Criibacterium</taxon>
    </lineage>
</organism>